<dbReference type="Proteomes" id="UP000634647">
    <property type="component" value="Unassembled WGS sequence"/>
</dbReference>
<reference evidence="1" key="1">
    <citation type="journal article" date="2014" name="Int. J. Syst. Evol. Microbiol.">
        <title>Complete genome sequence of Corynebacterium casei LMG S-19264T (=DSM 44701T), isolated from a smear-ripened cheese.</title>
        <authorList>
            <consortium name="US DOE Joint Genome Institute (JGI-PGF)"/>
            <person name="Walter F."/>
            <person name="Albersmeier A."/>
            <person name="Kalinowski J."/>
            <person name="Ruckert C."/>
        </authorList>
    </citation>
    <scope>NUCLEOTIDE SEQUENCE</scope>
    <source>
        <strain evidence="1">CGMCC 1.10859</strain>
    </source>
</reference>
<dbReference type="SUPFAM" id="SSF52540">
    <property type="entry name" value="P-loop containing nucleoside triphosphate hydrolases"/>
    <property type="match status" value="1"/>
</dbReference>
<keyword evidence="3" id="KW-1185">Reference proteome</keyword>
<dbReference type="RefSeq" id="WP_051646272.1">
    <property type="nucleotide sequence ID" value="NZ_BNAB01000001.1"/>
</dbReference>
<evidence type="ECO:0000313" key="2">
    <source>
        <dbReference type="EMBL" id="SDW05048.1"/>
    </source>
</evidence>
<evidence type="ECO:0000313" key="1">
    <source>
        <dbReference type="EMBL" id="GHD98839.1"/>
    </source>
</evidence>
<comment type="caution">
    <text evidence="1">The sequence shown here is derived from an EMBL/GenBank/DDBJ whole genome shotgun (WGS) entry which is preliminary data.</text>
</comment>
<proteinExistence type="predicted"/>
<name>A0AAN4UNN5_9RHOB</name>
<evidence type="ECO:0008006" key="5">
    <source>
        <dbReference type="Google" id="ProtNLM"/>
    </source>
</evidence>
<gene>
    <name evidence="1" type="ORF">GCM10008024_03960</name>
    <name evidence="2" type="ORF">SAMN05444006_101152</name>
</gene>
<protein>
    <recommendedName>
        <fullName evidence="5">Sulfotransferase family protein</fullName>
    </recommendedName>
</protein>
<organism evidence="1 4">
    <name type="scientific">Allgaiera indica</name>
    <dbReference type="NCBI Taxonomy" id="765699"/>
    <lineage>
        <taxon>Bacteria</taxon>
        <taxon>Pseudomonadati</taxon>
        <taxon>Pseudomonadota</taxon>
        <taxon>Alphaproteobacteria</taxon>
        <taxon>Rhodobacterales</taxon>
        <taxon>Paracoccaceae</taxon>
        <taxon>Allgaiera</taxon>
    </lineage>
</organism>
<dbReference type="Proteomes" id="UP000199541">
    <property type="component" value="Unassembled WGS sequence"/>
</dbReference>
<dbReference type="EMBL" id="FNOB01000001">
    <property type="protein sequence ID" value="SDW05048.1"/>
    <property type="molecule type" value="Genomic_DNA"/>
</dbReference>
<evidence type="ECO:0000313" key="3">
    <source>
        <dbReference type="Proteomes" id="UP000199541"/>
    </source>
</evidence>
<dbReference type="InterPro" id="IPR027417">
    <property type="entry name" value="P-loop_NTPase"/>
</dbReference>
<accession>A0AAN4UNN5</accession>
<dbReference type="EMBL" id="BNAB01000001">
    <property type="protein sequence ID" value="GHD98839.1"/>
    <property type="molecule type" value="Genomic_DNA"/>
</dbReference>
<dbReference type="AlphaFoldDB" id="A0AAN4UNN5"/>
<sequence length="231" mass="25617">MTRQPPANENPGRGHALRRTVFLHIGKTGGTALRAMLRAHFARTGQRPFVILPHSVTLDQAAARYPRAEIGFFIRDPLDRLVSGFLSRQRRGWPRHDIPWTEDEARAFADFDSPDALGRALAADDPRAHAALQAIQHTREGLAHFLGSPETLDHLAPRIGFIGQTERFAADIARLKARFGLAHDLAPPEDAVGAHRNPEPQRARLSPEAAAALRGWLAADYAVYAWCRCRP</sequence>
<reference evidence="1" key="3">
    <citation type="submission" date="2023-06" db="EMBL/GenBank/DDBJ databases">
        <authorList>
            <person name="Sun Q."/>
            <person name="Zhou Y."/>
        </authorList>
    </citation>
    <scope>NUCLEOTIDE SEQUENCE</scope>
    <source>
        <strain evidence="1">CGMCC 1.10859</strain>
    </source>
</reference>
<evidence type="ECO:0000313" key="4">
    <source>
        <dbReference type="Proteomes" id="UP000634647"/>
    </source>
</evidence>
<reference evidence="2 3" key="2">
    <citation type="submission" date="2016-10" db="EMBL/GenBank/DDBJ databases">
        <authorList>
            <person name="Varghese N."/>
            <person name="Submissions S."/>
        </authorList>
    </citation>
    <scope>NUCLEOTIDE SEQUENCE [LARGE SCALE GENOMIC DNA]</scope>
    <source>
        <strain evidence="2 3">DSM 24802</strain>
    </source>
</reference>
<dbReference type="Gene3D" id="3.40.50.300">
    <property type="entry name" value="P-loop containing nucleotide triphosphate hydrolases"/>
    <property type="match status" value="1"/>
</dbReference>